<name>A0AAD1HC17_9MYCO</name>
<dbReference type="Proteomes" id="UP000466681">
    <property type="component" value="Chromosome"/>
</dbReference>
<reference evidence="1 2" key="1">
    <citation type="journal article" date="2019" name="Emerg. Microbes Infect.">
        <title>Comprehensive subspecies identification of 175 nontuberculous mycobacteria species based on 7547 genomic profiles.</title>
        <authorList>
            <person name="Matsumoto Y."/>
            <person name="Kinjo T."/>
            <person name="Motooka D."/>
            <person name="Nabeya D."/>
            <person name="Jung N."/>
            <person name="Uechi K."/>
            <person name="Horii T."/>
            <person name="Iida T."/>
            <person name="Fujita J."/>
            <person name="Nakamura S."/>
        </authorList>
    </citation>
    <scope>NUCLEOTIDE SEQUENCE [LARGE SCALE GENOMIC DNA]</scope>
    <source>
        <strain evidence="1 2">JCM 6375</strain>
    </source>
</reference>
<evidence type="ECO:0000313" key="1">
    <source>
        <dbReference type="EMBL" id="BBX01854.1"/>
    </source>
</evidence>
<dbReference type="RefSeq" id="WP_083155530.1">
    <property type="nucleotide sequence ID" value="NZ_AP022560.1"/>
</dbReference>
<organism evidence="1 2">
    <name type="scientific">Mycolicibacterium moriokaense</name>
    <dbReference type="NCBI Taxonomy" id="39691"/>
    <lineage>
        <taxon>Bacteria</taxon>
        <taxon>Bacillati</taxon>
        <taxon>Actinomycetota</taxon>
        <taxon>Actinomycetes</taxon>
        <taxon>Mycobacteriales</taxon>
        <taxon>Mycobacteriaceae</taxon>
        <taxon>Mycolicibacterium</taxon>
    </lineage>
</organism>
<accession>A0AAD1HC17</accession>
<sequence length="110" mass="12327">MTAEPDAGIEAGRNIARAAVFAYQEPGKGDWEGVDYSILREAVLHNTAGLEADDLRRSVRVLAERLAVTYQALGEHLAKGFNHAPPDMPIDRVQLVHQWNTAWAERDYRE</sequence>
<protein>
    <submittedName>
        <fullName evidence="1">Uncharacterized protein</fullName>
    </submittedName>
</protein>
<evidence type="ECO:0000313" key="2">
    <source>
        <dbReference type="Proteomes" id="UP000466681"/>
    </source>
</evidence>
<dbReference type="KEGG" id="mmor:MMOR_27900"/>
<proteinExistence type="predicted"/>
<dbReference type="AlphaFoldDB" id="A0AAD1HC17"/>
<gene>
    <name evidence="1" type="ORF">MMOR_27900</name>
</gene>
<keyword evidence="2" id="KW-1185">Reference proteome</keyword>
<dbReference type="EMBL" id="AP022560">
    <property type="protein sequence ID" value="BBX01854.1"/>
    <property type="molecule type" value="Genomic_DNA"/>
</dbReference>